<dbReference type="PATRIC" id="fig|1705562.3.peg.4058"/>
<name>A0A0M9AJN3_9EURY</name>
<keyword evidence="2" id="KW-1185">Reference proteome</keyword>
<protein>
    <submittedName>
        <fullName evidence="1">Uncharacterized protein</fullName>
    </submittedName>
</protein>
<dbReference type="AlphaFoldDB" id="A0A0M9AJN3"/>
<dbReference type="RefSeq" id="WP_053969024.1">
    <property type="nucleotide sequence ID" value="NZ_LIUF01000005.1"/>
</dbReference>
<gene>
    <name evidence="1" type="ORF">AMS69_15765</name>
</gene>
<proteinExistence type="predicted"/>
<sequence length="329" mass="36049">MTDSDERLLTAAKLNEVVSGSLDGGESLHEHTGVVADDGDHATLSFVSSLFDTGAEVDGSRTFGQTTLSDVLQSKYRTEAATRAIENGNGSLASYLVGITEQELDASSLTVTARLMDRLDADGTLTTVLAAGRPNTGKTNTMFLLASDMARAVWDDVLVISNSKTWEGADRYVSSMHELMLLLVENRDVPKTFVLDEASRYMDARVYSREVSTQYAPALKAMSKLGVEVVGAVGHTGKDVVPECKRLTNLAFWKSAPDVVEFYTNWDGDADRPDTPLFDADLTNLEPTLHGYDPDDVASWKWDLDPDVWHGFDDWNHFGDRLEELGPTT</sequence>
<evidence type="ECO:0000313" key="2">
    <source>
        <dbReference type="Proteomes" id="UP000037729"/>
    </source>
</evidence>
<organism evidence="1 2">
    <name type="scientific">Haloarcula rubripromontorii</name>
    <dbReference type="NCBI Taxonomy" id="1705562"/>
    <lineage>
        <taxon>Archaea</taxon>
        <taxon>Methanobacteriati</taxon>
        <taxon>Methanobacteriota</taxon>
        <taxon>Stenosarchaea group</taxon>
        <taxon>Halobacteria</taxon>
        <taxon>Halobacteriales</taxon>
        <taxon>Haloarculaceae</taxon>
        <taxon>Haloarcula</taxon>
    </lineage>
</organism>
<dbReference type="EMBL" id="LIUF01000005">
    <property type="protein sequence ID" value="KOX92001.1"/>
    <property type="molecule type" value="Genomic_DNA"/>
</dbReference>
<dbReference type="OrthoDB" id="270040at2157"/>
<accession>A0A0M9AJN3</accession>
<dbReference type="STRING" id="1705562.AMS69_15765"/>
<dbReference type="Proteomes" id="UP000037729">
    <property type="component" value="Unassembled WGS sequence"/>
</dbReference>
<comment type="caution">
    <text evidence="1">The sequence shown here is derived from an EMBL/GenBank/DDBJ whole genome shotgun (WGS) entry which is preliminary data.</text>
</comment>
<reference evidence="1 2" key="1">
    <citation type="submission" date="2015-08" db="EMBL/GenBank/DDBJ databases">
        <title>Genomes of Isolates from Cabo Rojo, PR.</title>
        <authorList>
            <person name="Sanchez-Nieves R.L."/>
            <person name="Montalvo-Rodriguez R."/>
        </authorList>
    </citation>
    <scope>NUCLEOTIDE SEQUENCE [LARGE SCALE GENOMIC DNA]</scope>
    <source>
        <strain evidence="1 2">SL3</strain>
    </source>
</reference>
<evidence type="ECO:0000313" key="1">
    <source>
        <dbReference type="EMBL" id="KOX92001.1"/>
    </source>
</evidence>